<keyword evidence="1" id="KW-0175">Coiled coil</keyword>
<dbReference type="EMBL" id="CYKH01001409">
    <property type="protein sequence ID" value="CUI14580.1"/>
    <property type="molecule type" value="Genomic_DNA"/>
</dbReference>
<feature type="region of interest" description="Disordered" evidence="2">
    <location>
        <begin position="258"/>
        <end position="309"/>
    </location>
</feature>
<evidence type="ECO:0000313" key="4">
    <source>
        <dbReference type="Proteomes" id="UP000051952"/>
    </source>
</evidence>
<feature type="coiled-coil region" evidence="1">
    <location>
        <begin position="555"/>
        <end position="582"/>
    </location>
</feature>
<feature type="region of interest" description="Disordered" evidence="2">
    <location>
        <begin position="439"/>
        <end position="507"/>
    </location>
</feature>
<name>A0A0S4KJ80_BODSA</name>
<reference evidence="4" key="1">
    <citation type="submission" date="2015-09" db="EMBL/GenBank/DDBJ databases">
        <authorList>
            <consortium name="Pathogen Informatics"/>
        </authorList>
    </citation>
    <scope>NUCLEOTIDE SEQUENCE [LARGE SCALE GENOMIC DNA]</scope>
    <source>
        <strain evidence="4">Lake Konstanz</strain>
    </source>
</reference>
<evidence type="ECO:0000256" key="2">
    <source>
        <dbReference type="SAM" id="MobiDB-lite"/>
    </source>
</evidence>
<feature type="compositionally biased region" description="Basic residues" evidence="2">
    <location>
        <begin position="282"/>
        <end position="295"/>
    </location>
</feature>
<evidence type="ECO:0000313" key="3">
    <source>
        <dbReference type="EMBL" id="CUI14580.1"/>
    </source>
</evidence>
<dbReference type="Proteomes" id="UP000051952">
    <property type="component" value="Unassembled WGS sequence"/>
</dbReference>
<protein>
    <submittedName>
        <fullName evidence="3">Uncharacterized protein</fullName>
    </submittedName>
</protein>
<keyword evidence="4" id="KW-1185">Reference proteome</keyword>
<feature type="compositionally biased region" description="Low complexity" evidence="2">
    <location>
        <begin position="272"/>
        <end position="281"/>
    </location>
</feature>
<feature type="compositionally biased region" description="Polar residues" evidence="2">
    <location>
        <begin position="463"/>
        <end position="480"/>
    </location>
</feature>
<organism evidence="3 4">
    <name type="scientific">Bodo saltans</name>
    <name type="common">Flagellated protozoan</name>
    <dbReference type="NCBI Taxonomy" id="75058"/>
    <lineage>
        <taxon>Eukaryota</taxon>
        <taxon>Discoba</taxon>
        <taxon>Euglenozoa</taxon>
        <taxon>Kinetoplastea</taxon>
        <taxon>Metakinetoplastina</taxon>
        <taxon>Eubodonida</taxon>
        <taxon>Bodonidae</taxon>
        <taxon>Bodo</taxon>
    </lineage>
</organism>
<feature type="compositionally biased region" description="Basic residues" evidence="2">
    <location>
        <begin position="495"/>
        <end position="505"/>
    </location>
</feature>
<dbReference type="AlphaFoldDB" id="A0A0S4KJ80"/>
<dbReference type="VEuPathDB" id="TriTrypDB:BSAL_07720"/>
<sequence length="967" mass="104326">MLELFIPSSTNSPQEDSLVGAKFKQSLGTMDSTSAPPHGGGMSGTMRPGAWNNSASTPKAKLGAHGKTLLPSVVASMVPSVFVTSPMATSPKAMGTSFHTTFAADTAVAPGGVELPTTSRRRTVDLVSPKHAVPTAFAVSPGFPTGPPVQEVVIPPPVALKPKVWRARSVVANAEPPPPDVVQLQGSVYLVHVAVAHPNHAIPSLIILDSPLVSIATCGKDHLISLWTLFMKPIGRLALSVDARLSLYAKFEGMKFKGAAKPSGAKGETDHLSLSTSLSRRQQGRRNRGAVRRKSCAPPHLMGGGSTMVDSNSGDMEEVFGNSKDRLSVFDDVPRRFRFFGNSKDRLSVFDDVPRRFRFLERSPISDWEFEMDRVNDVAGDTMGGGGAVDAEDAEQERAEAAAASISKTGGGTAAPMRPILCDWEFLVATGLGGLDRPLSSGQPAGGADEGSILANLDASPIGTPSGNSPTDTGPSTFFLTATAGDSPRQQPKYTARKPKKRLPKKTAERLRLTHEQKVSMFLGWCFGKALNTSATEGRSVDRILALKQMGQTDLDDVVNDILLAKEDAEEAENARRLKEAEDLTSFKMTREMKLLFGTTEAQGDSVIQRPASPELILRDGELLDATDERLASPDRGYDRCDEAWLSRVVLKHMEPKVVVLPVPTTTKIENMLERKRTTTVTSPPALARRTAERVHNIDAVVAQCNYKDRVNAWELMTPDERWEDLETLEHMPHEEFDKRVMEPSLKQAREDVKMVVVQQRQIEESRLTRTVSSLPPIMSAMATTRQPQQASHQRRRSPPRSSSTLLERNKGNMTRLEMQQSALQRDIANTSASSSSLAGLGGKAPRAAGGAVTATKWANMTTSQSLLETTMGRTRGGGASSVEPRGTVSGGLNDTFSGAPRRSFTPSVLATMNSTMSSNQGTSTMPAIVTAGHPKKRKPNLGPKVPAPVEDTYVAMHSPVQLHGRR</sequence>
<evidence type="ECO:0000256" key="1">
    <source>
        <dbReference type="SAM" id="Coils"/>
    </source>
</evidence>
<gene>
    <name evidence="3" type="ORF">BSAL_07720</name>
</gene>
<feature type="region of interest" description="Disordered" evidence="2">
    <location>
        <begin position="28"/>
        <end position="57"/>
    </location>
</feature>
<proteinExistence type="predicted"/>
<feature type="region of interest" description="Disordered" evidence="2">
    <location>
        <begin position="872"/>
        <end position="902"/>
    </location>
</feature>
<accession>A0A0S4KJ80</accession>
<feature type="region of interest" description="Disordered" evidence="2">
    <location>
        <begin position="783"/>
        <end position="813"/>
    </location>
</feature>